<accession>A0AAD8HNI1</accession>
<keyword evidence="10" id="KW-1185">Reference proteome</keyword>
<dbReference type="GO" id="GO:0005789">
    <property type="term" value="C:endoplasmic reticulum membrane"/>
    <property type="evidence" value="ECO:0007669"/>
    <property type="project" value="TreeGrafter"/>
</dbReference>
<proteinExistence type="inferred from homology"/>
<comment type="catalytic activity">
    <reaction evidence="8">
        <text>2 (2E,6E)-farnesyl diphosphate + NADPH + H(+) = squalene + 2 diphosphate + NADP(+)</text>
        <dbReference type="Rhea" id="RHEA:32295"/>
        <dbReference type="ChEBI" id="CHEBI:15378"/>
        <dbReference type="ChEBI" id="CHEBI:15440"/>
        <dbReference type="ChEBI" id="CHEBI:33019"/>
        <dbReference type="ChEBI" id="CHEBI:57783"/>
        <dbReference type="ChEBI" id="CHEBI:58349"/>
        <dbReference type="ChEBI" id="CHEBI:175763"/>
        <dbReference type="EC" id="2.5.1.21"/>
    </reaction>
    <physiologicalReaction direction="left-to-right" evidence="8">
        <dbReference type="Rhea" id="RHEA:32296"/>
    </physiologicalReaction>
</comment>
<dbReference type="GO" id="GO:0045338">
    <property type="term" value="P:farnesyl diphosphate metabolic process"/>
    <property type="evidence" value="ECO:0007669"/>
    <property type="project" value="InterPro"/>
</dbReference>
<dbReference type="GO" id="GO:0051996">
    <property type="term" value="F:squalene synthase [NAD(P)H] activity"/>
    <property type="evidence" value="ECO:0007669"/>
    <property type="project" value="UniProtKB-EC"/>
</dbReference>
<evidence type="ECO:0000256" key="8">
    <source>
        <dbReference type="ARBA" id="ARBA00049223"/>
    </source>
</evidence>
<dbReference type="PANTHER" id="PTHR11626:SF2">
    <property type="entry name" value="SQUALENE SYNTHASE"/>
    <property type="match status" value="1"/>
</dbReference>
<dbReference type="NCBIfam" id="TIGR01559">
    <property type="entry name" value="squal_synth"/>
    <property type="match status" value="1"/>
</dbReference>
<dbReference type="AlphaFoldDB" id="A0AAD8HNI1"/>
<evidence type="ECO:0000256" key="3">
    <source>
        <dbReference type="ARBA" id="ARBA00005057"/>
    </source>
</evidence>
<reference evidence="9" key="2">
    <citation type="submission" date="2023-05" db="EMBL/GenBank/DDBJ databases">
        <authorList>
            <person name="Schelkunov M.I."/>
        </authorList>
    </citation>
    <scope>NUCLEOTIDE SEQUENCE</scope>
    <source>
        <strain evidence="9">Hsosn_3</strain>
        <tissue evidence="9">Leaf</tissue>
    </source>
</reference>
<dbReference type="Proteomes" id="UP001237642">
    <property type="component" value="Unassembled WGS sequence"/>
</dbReference>
<dbReference type="PANTHER" id="PTHR11626">
    <property type="entry name" value="FARNESYL-DIPHOSPHATE FARNESYLTRANSFERASE"/>
    <property type="match status" value="1"/>
</dbReference>
<comment type="subcellular location">
    <subcellularLocation>
        <location evidence="2">Endoplasmic reticulum</location>
    </subcellularLocation>
</comment>
<evidence type="ECO:0000256" key="1">
    <source>
        <dbReference type="ARBA" id="ARBA00001936"/>
    </source>
</evidence>
<evidence type="ECO:0000313" key="9">
    <source>
        <dbReference type="EMBL" id="KAK1369508.1"/>
    </source>
</evidence>
<evidence type="ECO:0000256" key="6">
    <source>
        <dbReference type="ARBA" id="ARBA00046165"/>
    </source>
</evidence>
<protein>
    <submittedName>
        <fullName evidence="9">Squalene synthase</fullName>
    </submittedName>
</protein>
<organism evidence="9 10">
    <name type="scientific">Heracleum sosnowskyi</name>
    <dbReference type="NCBI Taxonomy" id="360622"/>
    <lineage>
        <taxon>Eukaryota</taxon>
        <taxon>Viridiplantae</taxon>
        <taxon>Streptophyta</taxon>
        <taxon>Embryophyta</taxon>
        <taxon>Tracheophyta</taxon>
        <taxon>Spermatophyta</taxon>
        <taxon>Magnoliopsida</taxon>
        <taxon>eudicotyledons</taxon>
        <taxon>Gunneridae</taxon>
        <taxon>Pentapetalae</taxon>
        <taxon>asterids</taxon>
        <taxon>campanulids</taxon>
        <taxon>Apiales</taxon>
        <taxon>Apiaceae</taxon>
        <taxon>Apioideae</taxon>
        <taxon>apioid superclade</taxon>
        <taxon>Tordylieae</taxon>
        <taxon>Tordyliinae</taxon>
        <taxon>Heracleum</taxon>
    </lineage>
</organism>
<dbReference type="InterPro" id="IPR008949">
    <property type="entry name" value="Isoprenoid_synthase_dom_sf"/>
</dbReference>
<reference evidence="9" key="1">
    <citation type="submission" date="2023-02" db="EMBL/GenBank/DDBJ databases">
        <title>Genome of toxic invasive species Heracleum sosnowskyi carries increased number of genes despite the absence of recent whole-genome duplications.</title>
        <authorList>
            <person name="Schelkunov M."/>
            <person name="Shtratnikova V."/>
            <person name="Makarenko M."/>
            <person name="Klepikova A."/>
            <person name="Omelchenko D."/>
            <person name="Novikova G."/>
            <person name="Obukhova E."/>
            <person name="Bogdanov V."/>
            <person name="Penin A."/>
            <person name="Logacheva M."/>
        </authorList>
    </citation>
    <scope>NUCLEOTIDE SEQUENCE</scope>
    <source>
        <strain evidence="9">Hsosn_3</strain>
        <tissue evidence="9">Leaf</tissue>
    </source>
</reference>
<dbReference type="SUPFAM" id="SSF48576">
    <property type="entry name" value="Terpenoid synthases"/>
    <property type="match status" value="1"/>
</dbReference>
<comment type="caution">
    <text evidence="9">The sequence shown here is derived from an EMBL/GenBank/DDBJ whole genome shotgun (WGS) entry which is preliminary data.</text>
</comment>
<evidence type="ECO:0000313" key="10">
    <source>
        <dbReference type="Proteomes" id="UP001237642"/>
    </source>
</evidence>
<dbReference type="Pfam" id="PF00494">
    <property type="entry name" value="SQS_PSY"/>
    <property type="match status" value="1"/>
</dbReference>
<dbReference type="InterPro" id="IPR002060">
    <property type="entry name" value="Squ/phyt_synthse"/>
</dbReference>
<dbReference type="InterPro" id="IPR044844">
    <property type="entry name" value="Trans_IPPS_euk-type"/>
</dbReference>
<evidence type="ECO:0000256" key="2">
    <source>
        <dbReference type="ARBA" id="ARBA00004240"/>
    </source>
</evidence>
<dbReference type="GO" id="GO:0008610">
    <property type="term" value="P:lipid biosynthetic process"/>
    <property type="evidence" value="ECO:0007669"/>
    <property type="project" value="InterPro"/>
</dbReference>
<dbReference type="FunFam" id="1.10.600.10:FF:000023">
    <property type="entry name" value="Squalene synthase"/>
    <property type="match status" value="1"/>
</dbReference>
<name>A0AAD8HNI1_9APIA</name>
<dbReference type="InterPro" id="IPR006449">
    <property type="entry name" value="Squal_synth-like"/>
</dbReference>
<dbReference type="EMBL" id="JAUIZM010000008">
    <property type="protein sequence ID" value="KAK1369508.1"/>
    <property type="molecule type" value="Genomic_DNA"/>
</dbReference>
<keyword evidence="5" id="KW-0256">Endoplasmic reticulum</keyword>
<evidence type="ECO:0000256" key="5">
    <source>
        <dbReference type="ARBA" id="ARBA00022824"/>
    </source>
</evidence>
<gene>
    <name evidence="9" type="ORF">POM88_035600</name>
</gene>
<evidence type="ECO:0000256" key="7">
    <source>
        <dbReference type="ARBA" id="ARBA00048854"/>
    </source>
</evidence>
<comment type="catalytic activity">
    <reaction evidence="7">
        <text>2 (2E,6E)-farnesyl diphosphate + NADH + H(+) = squalene + 2 diphosphate + NAD(+)</text>
        <dbReference type="Rhea" id="RHEA:32299"/>
        <dbReference type="ChEBI" id="CHEBI:15378"/>
        <dbReference type="ChEBI" id="CHEBI:15440"/>
        <dbReference type="ChEBI" id="CHEBI:33019"/>
        <dbReference type="ChEBI" id="CHEBI:57540"/>
        <dbReference type="ChEBI" id="CHEBI:57945"/>
        <dbReference type="ChEBI" id="CHEBI:175763"/>
        <dbReference type="EC" id="2.5.1.21"/>
    </reaction>
    <physiologicalReaction direction="left-to-right" evidence="7">
        <dbReference type="Rhea" id="RHEA:32300"/>
    </physiologicalReaction>
</comment>
<evidence type="ECO:0000256" key="4">
    <source>
        <dbReference type="ARBA" id="ARBA00006251"/>
    </source>
</evidence>
<dbReference type="Gene3D" id="1.10.600.10">
    <property type="entry name" value="Farnesyl Diphosphate Synthase"/>
    <property type="match status" value="1"/>
</dbReference>
<comment type="pathway">
    <text evidence="3">Terpene metabolism; lanosterol biosynthesis; lanosterol from farnesyl diphosphate: step 1/3.</text>
</comment>
<comment type="similarity">
    <text evidence="4">Belongs to the phytoene/squalene synthase family.</text>
</comment>
<sequence>MASLSVMAMTNYPAALHMNKLYSPVRRDMTAVAALTKFVDKAVSVSSDEHWNYCHEMLPKVSKSFSSLVLQIAQPQLRDSICNMYLLLRNLDTIEDDMDIPAEVKAPLLYNYHRCLSDNNWKFICGTNADRELTKGHHHIQAAFMSLDNSSQEIIYEVAKKMSQGMAKFLPKEIKTMSEYEKYTEYVHGLFMSGSLRLAHALIGEDLVDDSLSLSMACLHQKRHTIHSYHEDVTELPRRKMYWVLEIWSKYVNKLEDFQDEENSVKAVQLLNEMITNALTHVEDCLEFMSKIQDPLFFRFYAVPRIASIGELALCYNNLQVFRTLVKPKSQDLKTRIFDMTNTMADVYGAFYDISCLLESKVNNNDPHAVETLNRLGAIKQKCMDSGTLDTRKSTIFKSIQDII</sequence>
<comment type="function">
    <text evidence="6">Component of the triterpene saponins (e.g. ginsenosides or panaxosides) and phytosterols biosynthetic pathways. Catalyzes the biosynthesis of squalene.</text>
</comment>
<comment type="cofactor">
    <cofactor evidence="1">
        <name>Mn(2+)</name>
        <dbReference type="ChEBI" id="CHEBI:29035"/>
    </cofactor>
</comment>